<reference evidence="2" key="1">
    <citation type="submission" date="2021-04" db="EMBL/GenBank/DDBJ databases">
        <authorList>
            <consortium name="Wellcome Sanger Institute Data Sharing"/>
        </authorList>
    </citation>
    <scope>NUCLEOTIDE SEQUENCE [LARGE SCALE GENOMIC DNA]</scope>
</reference>
<feature type="compositionally biased region" description="Polar residues" evidence="1">
    <location>
        <begin position="78"/>
        <end position="89"/>
    </location>
</feature>
<dbReference type="FunCoup" id="A0A671TNR3">
    <property type="interactions" value="89"/>
</dbReference>
<dbReference type="Ensembl" id="ENSSAUT00010003925.1">
    <property type="protein sequence ID" value="ENSSAUP00010003633.1"/>
    <property type="gene ID" value="ENSSAUG00010001921.1"/>
</dbReference>
<reference evidence="2" key="2">
    <citation type="submission" date="2025-08" db="UniProtKB">
        <authorList>
            <consortium name="Ensembl"/>
        </authorList>
    </citation>
    <scope>IDENTIFICATION</scope>
</reference>
<feature type="region of interest" description="Disordered" evidence="1">
    <location>
        <begin position="372"/>
        <end position="568"/>
    </location>
</feature>
<feature type="compositionally biased region" description="Basic and acidic residues" evidence="1">
    <location>
        <begin position="181"/>
        <end position="203"/>
    </location>
</feature>
<dbReference type="InParanoid" id="A0A671TNR3"/>
<dbReference type="GeneTree" id="ENSGT00410000026585"/>
<feature type="compositionally biased region" description="Polar residues" evidence="1">
    <location>
        <begin position="114"/>
        <end position="128"/>
    </location>
</feature>
<accession>A0A671TNR3</accession>
<dbReference type="OrthoDB" id="8963371at2759"/>
<sequence>MVRPHFGPPRLKPRPYGDGHGNGPNEGSYNPNSKSRRDAQGYPGKAPFNPRDSRGRGRPPIVRRAPLMGEQREPRFNNWRSPHQDSFQSYPPKMEPHHSQRRPSPSRPNRSPHVQHQSSSRSPAQGSPGQRGPPFHGHPSGHRSPSPRHFRNHSTDRRPGSAPASRGSFRGHKRQPGFLHQEQRNRDPRGNYSPRERPHEHSGHGMKRWNEGGAFSHPHNGEHGPSQRSPREMHGRGSMSERWSSEQDSRRQRGPMERQGSRSHSRERAQDVPHLPPFRSPSWKGGPSPSSSYHRSPQERQVAGPRKRRISDISMPSSDPALQHGNPKYARRERPQLLNIPRPFGGRPFGGKPMSLRDKGFMVKGRQVQAESLMRLRIPPSLKPRPRLGDPAPQGNVSSVLAIRKKRFQSNAAPLRNLEPRRPKPQHSPSKEESSTSKSSRDSDTEQVESRRSLSAHRLSPIEKRDLVVLSHWDSSSKDGSPRKSRSPKPKNDHSSDSDSSPNRLSKTNDFRSSPDERRRNYLDKRMFRPFNMMQDNQRPVRPFRRPGPRTGPGPGNMQRPKFPGGPRKPFPDLSGNIRRPLMESIVPRPFPTQRPVFRKSQSIMSKYRSMRVMRQRPPYNRGANQQRW</sequence>
<feature type="compositionally biased region" description="Low complexity" evidence="1">
    <location>
        <begin position="280"/>
        <end position="292"/>
    </location>
</feature>
<proteinExistence type="predicted"/>
<organism evidence="2 3">
    <name type="scientific">Sparus aurata</name>
    <name type="common">Gilthead sea bream</name>
    <dbReference type="NCBI Taxonomy" id="8175"/>
    <lineage>
        <taxon>Eukaryota</taxon>
        <taxon>Metazoa</taxon>
        <taxon>Chordata</taxon>
        <taxon>Craniata</taxon>
        <taxon>Vertebrata</taxon>
        <taxon>Euteleostomi</taxon>
        <taxon>Actinopterygii</taxon>
        <taxon>Neopterygii</taxon>
        <taxon>Teleostei</taxon>
        <taxon>Neoteleostei</taxon>
        <taxon>Acanthomorphata</taxon>
        <taxon>Eupercaria</taxon>
        <taxon>Spariformes</taxon>
        <taxon>Sparidae</taxon>
        <taxon>Sparus</taxon>
    </lineage>
</organism>
<protein>
    <submittedName>
        <fullName evidence="2">Uncharacterized protein</fullName>
    </submittedName>
</protein>
<dbReference type="OMA" id="RPYEHSG"/>
<name>A0A671TNR3_SPAAU</name>
<feature type="compositionally biased region" description="Basic and acidic residues" evidence="1">
    <location>
        <begin position="243"/>
        <end position="271"/>
    </location>
</feature>
<feature type="compositionally biased region" description="Basic residues" evidence="1">
    <location>
        <begin position="139"/>
        <end position="152"/>
    </location>
</feature>
<evidence type="ECO:0000313" key="2">
    <source>
        <dbReference type="Ensembl" id="ENSSAUP00010003633.1"/>
    </source>
</evidence>
<feature type="compositionally biased region" description="Low complexity" evidence="1">
    <location>
        <begin position="341"/>
        <end position="353"/>
    </location>
</feature>
<evidence type="ECO:0000313" key="3">
    <source>
        <dbReference type="Proteomes" id="UP000472265"/>
    </source>
</evidence>
<feature type="compositionally biased region" description="Basic and acidic residues" evidence="1">
    <location>
        <begin position="429"/>
        <end position="452"/>
    </location>
</feature>
<evidence type="ECO:0000256" key="1">
    <source>
        <dbReference type="SAM" id="MobiDB-lite"/>
    </source>
</evidence>
<dbReference type="AlphaFoldDB" id="A0A671TNR3"/>
<keyword evidence="3" id="KW-1185">Reference proteome</keyword>
<gene>
    <name evidence="2" type="primary">si:ch211-114c12.2</name>
</gene>
<feature type="region of interest" description="Disordered" evidence="1">
    <location>
        <begin position="1"/>
        <end position="357"/>
    </location>
</feature>
<dbReference type="Proteomes" id="UP000472265">
    <property type="component" value="Chromosome 13"/>
</dbReference>
<feature type="compositionally biased region" description="Basic and acidic residues" evidence="1">
    <location>
        <begin position="507"/>
        <end position="527"/>
    </location>
</feature>
<reference evidence="2" key="3">
    <citation type="submission" date="2025-09" db="UniProtKB">
        <authorList>
            <consortium name="Ensembl"/>
        </authorList>
    </citation>
    <scope>IDENTIFICATION</scope>
</reference>